<protein>
    <submittedName>
        <fullName evidence="1">Uncharacterized protein</fullName>
    </submittedName>
</protein>
<gene>
    <name evidence="1" type="ORF">DMN91_005761</name>
</gene>
<dbReference type="AlphaFoldDB" id="A0A3L8DNJ9"/>
<dbReference type="Proteomes" id="UP000279307">
    <property type="component" value="Chromosome 6"/>
</dbReference>
<proteinExistence type="predicted"/>
<dbReference type="EMBL" id="QOIP01000006">
    <property type="protein sequence ID" value="RLU21388.1"/>
    <property type="molecule type" value="Genomic_DNA"/>
</dbReference>
<name>A0A3L8DNJ9_OOCBI</name>
<feature type="non-terminal residue" evidence="1">
    <location>
        <position position="26"/>
    </location>
</feature>
<reference evidence="1 2" key="1">
    <citation type="journal article" date="2018" name="Genome Res.">
        <title>The genomic architecture and molecular evolution of ant odorant receptors.</title>
        <authorList>
            <person name="McKenzie S.K."/>
            <person name="Kronauer D.J.C."/>
        </authorList>
    </citation>
    <scope>NUCLEOTIDE SEQUENCE [LARGE SCALE GENOMIC DNA]</scope>
    <source>
        <strain evidence="1">Clonal line C1</strain>
    </source>
</reference>
<sequence>MADTFFKDDLVAKTLLSKQDNVWIRQ</sequence>
<accession>A0A3L8DNJ9</accession>
<comment type="caution">
    <text evidence="1">The sequence shown here is derived from an EMBL/GenBank/DDBJ whole genome shotgun (WGS) entry which is preliminary data.</text>
</comment>
<organism evidence="1 2">
    <name type="scientific">Ooceraea biroi</name>
    <name type="common">Clonal raider ant</name>
    <name type="synonym">Cerapachys biroi</name>
    <dbReference type="NCBI Taxonomy" id="2015173"/>
    <lineage>
        <taxon>Eukaryota</taxon>
        <taxon>Metazoa</taxon>
        <taxon>Ecdysozoa</taxon>
        <taxon>Arthropoda</taxon>
        <taxon>Hexapoda</taxon>
        <taxon>Insecta</taxon>
        <taxon>Pterygota</taxon>
        <taxon>Neoptera</taxon>
        <taxon>Endopterygota</taxon>
        <taxon>Hymenoptera</taxon>
        <taxon>Apocrita</taxon>
        <taxon>Aculeata</taxon>
        <taxon>Formicoidea</taxon>
        <taxon>Formicidae</taxon>
        <taxon>Dorylinae</taxon>
        <taxon>Ooceraea</taxon>
    </lineage>
</organism>
<evidence type="ECO:0000313" key="2">
    <source>
        <dbReference type="Proteomes" id="UP000279307"/>
    </source>
</evidence>
<evidence type="ECO:0000313" key="1">
    <source>
        <dbReference type="EMBL" id="RLU21388.1"/>
    </source>
</evidence>